<comment type="caution">
    <text evidence="1">The sequence shown here is derived from an EMBL/GenBank/DDBJ whole genome shotgun (WGS) entry which is preliminary data.</text>
</comment>
<protein>
    <submittedName>
        <fullName evidence="1">Uncharacterized protein</fullName>
    </submittedName>
</protein>
<accession>A0A0M0GDF4</accession>
<dbReference type="OrthoDB" id="2938330at2"/>
<dbReference type="AlphaFoldDB" id="A0A0M0GDF4"/>
<dbReference type="EMBL" id="LGUF01000007">
    <property type="protein sequence ID" value="KON87441.1"/>
    <property type="molecule type" value="Genomic_DNA"/>
</dbReference>
<dbReference type="PATRIC" id="fig|1459.3.peg.2540"/>
<dbReference type="Proteomes" id="UP000037109">
    <property type="component" value="Unassembled WGS sequence"/>
</dbReference>
<organism evidence="1 2">
    <name type="scientific">Sporosarcina globispora</name>
    <name type="common">Bacillus globisporus</name>
    <dbReference type="NCBI Taxonomy" id="1459"/>
    <lineage>
        <taxon>Bacteria</taxon>
        <taxon>Bacillati</taxon>
        <taxon>Bacillota</taxon>
        <taxon>Bacilli</taxon>
        <taxon>Bacillales</taxon>
        <taxon>Caryophanaceae</taxon>
        <taxon>Sporosarcina</taxon>
    </lineage>
</organism>
<sequence>MVKYSMYAIYNEDDDFWFNFEMDGWVDQFELEGDCLLPTEDMAQNFIEENLEGESVKVYKVELVATGSYEYSPVQ</sequence>
<dbReference type="RefSeq" id="WP_053434794.1">
    <property type="nucleotide sequence ID" value="NZ_LGUF01000007.1"/>
</dbReference>
<reference evidence="2" key="1">
    <citation type="submission" date="2015-07" db="EMBL/GenBank/DDBJ databases">
        <title>Fjat-10036 dsm4.</title>
        <authorList>
            <person name="Liu B."/>
            <person name="Wang J."/>
            <person name="Zhu Y."/>
            <person name="Liu G."/>
            <person name="Chen Q."/>
            <person name="Chen Z."/>
            <person name="Lan J."/>
            <person name="Che J."/>
            <person name="Ge C."/>
            <person name="Shi H."/>
            <person name="Pan Z."/>
            <person name="Liu X."/>
        </authorList>
    </citation>
    <scope>NUCLEOTIDE SEQUENCE [LARGE SCALE GENOMIC DNA]</scope>
    <source>
        <strain evidence="2">DSM 4</strain>
    </source>
</reference>
<proteinExistence type="predicted"/>
<name>A0A0M0GDF4_SPOGL</name>
<dbReference type="STRING" id="1459.AF332_11790"/>
<keyword evidence="2" id="KW-1185">Reference proteome</keyword>
<evidence type="ECO:0000313" key="2">
    <source>
        <dbReference type="Proteomes" id="UP000037109"/>
    </source>
</evidence>
<gene>
    <name evidence="1" type="ORF">AF332_11790</name>
</gene>
<evidence type="ECO:0000313" key="1">
    <source>
        <dbReference type="EMBL" id="KON87441.1"/>
    </source>
</evidence>